<name>A0A438D5C3_VITVI</name>
<protein>
    <recommendedName>
        <fullName evidence="1">Yippee domain-containing protein</fullName>
    </recommendedName>
</protein>
<dbReference type="Proteomes" id="UP000288805">
    <property type="component" value="Unassembled WGS sequence"/>
</dbReference>
<evidence type="ECO:0000313" key="3">
    <source>
        <dbReference type="Proteomes" id="UP000288805"/>
    </source>
</evidence>
<evidence type="ECO:0000259" key="1">
    <source>
        <dbReference type="PROSITE" id="PS51792"/>
    </source>
</evidence>
<evidence type="ECO:0000313" key="2">
    <source>
        <dbReference type="EMBL" id="RVW30688.1"/>
    </source>
</evidence>
<feature type="domain" description="Yippee" evidence="1">
    <location>
        <begin position="10"/>
        <end position="50"/>
    </location>
</feature>
<gene>
    <name evidence="2" type="ORF">CK203_097286</name>
</gene>
<reference evidence="2 3" key="1">
    <citation type="journal article" date="2018" name="PLoS Genet.">
        <title>Population sequencing reveals clonal diversity and ancestral inbreeding in the grapevine cultivar Chardonnay.</title>
        <authorList>
            <person name="Roach M.J."/>
            <person name="Johnson D.L."/>
            <person name="Bohlmann J."/>
            <person name="van Vuuren H.J."/>
            <person name="Jones S.J."/>
            <person name="Pretorius I.S."/>
            <person name="Schmidt S.A."/>
            <person name="Borneman A.R."/>
        </authorList>
    </citation>
    <scope>NUCLEOTIDE SEQUENCE [LARGE SCALE GENOMIC DNA]</scope>
    <source>
        <strain evidence="3">cv. Chardonnay</strain>
        <tissue evidence="2">Leaf</tissue>
    </source>
</reference>
<dbReference type="PROSITE" id="PS51792">
    <property type="entry name" value="YIPPEE"/>
    <property type="match status" value="1"/>
</dbReference>
<comment type="caution">
    <text evidence="2">The sequence shown here is derived from an EMBL/GenBank/DDBJ whole genome shotgun (WGS) entry which is preliminary data.</text>
</comment>
<dbReference type="AlphaFoldDB" id="A0A438D5C3"/>
<sequence length="50" mass="5508">MGSVVNLEGKIYSCKHCRTHLALSEDIISKCVGSVFVGIVDDELVCHLWC</sequence>
<organism evidence="2 3">
    <name type="scientific">Vitis vinifera</name>
    <name type="common">Grape</name>
    <dbReference type="NCBI Taxonomy" id="29760"/>
    <lineage>
        <taxon>Eukaryota</taxon>
        <taxon>Viridiplantae</taxon>
        <taxon>Streptophyta</taxon>
        <taxon>Embryophyta</taxon>
        <taxon>Tracheophyta</taxon>
        <taxon>Spermatophyta</taxon>
        <taxon>Magnoliopsida</taxon>
        <taxon>eudicotyledons</taxon>
        <taxon>Gunneridae</taxon>
        <taxon>Pentapetalae</taxon>
        <taxon>rosids</taxon>
        <taxon>Vitales</taxon>
        <taxon>Vitaceae</taxon>
        <taxon>Viteae</taxon>
        <taxon>Vitis</taxon>
    </lineage>
</organism>
<dbReference type="EMBL" id="QGNW01001789">
    <property type="protein sequence ID" value="RVW30688.1"/>
    <property type="molecule type" value="Genomic_DNA"/>
</dbReference>
<accession>A0A438D5C3</accession>
<dbReference type="InterPro" id="IPR034751">
    <property type="entry name" value="Yippee"/>
</dbReference>
<proteinExistence type="predicted"/>